<dbReference type="Proteomes" id="UP000887013">
    <property type="component" value="Unassembled WGS sequence"/>
</dbReference>
<organism evidence="1 2">
    <name type="scientific">Nephila pilipes</name>
    <name type="common">Giant wood spider</name>
    <name type="synonym">Nephila maculata</name>
    <dbReference type="NCBI Taxonomy" id="299642"/>
    <lineage>
        <taxon>Eukaryota</taxon>
        <taxon>Metazoa</taxon>
        <taxon>Ecdysozoa</taxon>
        <taxon>Arthropoda</taxon>
        <taxon>Chelicerata</taxon>
        <taxon>Arachnida</taxon>
        <taxon>Araneae</taxon>
        <taxon>Araneomorphae</taxon>
        <taxon>Entelegynae</taxon>
        <taxon>Araneoidea</taxon>
        <taxon>Nephilidae</taxon>
        <taxon>Nephila</taxon>
    </lineage>
</organism>
<sequence>MVAFPAAPSSTERPVCVPDKTDALEHVVRQGLYEKSRSNFEKRRQENGVPLQQHVHRKVFFYVWTEKGGAGHDSFDLNNQCSRAHLRVAPVQWEESGGTQFVSKVF</sequence>
<dbReference type="EMBL" id="BMAW01095280">
    <property type="protein sequence ID" value="GFS69532.1"/>
    <property type="molecule type" value="Genomic_DNA"/>
</dbReference>
<accession>A0A8X6T2B3</accession>
<dbReference type="AlphaFoldDB" id="A0A8X6T2B3"/>
<protein>
    <submittedName>
        <fullName evidence="1">Uncharacterized protein</fullName>
    </submittedName>
</protein>
<reference evidence="1" key="1">
    <citation type="submission" date="2020-08" db="EMBL/GenBank/DDBJ databases">
        <title>Multicomponent nature underlies the extraordinary mechanical properties of spider dragline silk.</title>
        <authorList>
            <person name="Kono N."/>
            <person name="Nakamura H."/>
            <person name="Mori M."/>
            <person name="Yoshida Y."/>
            <person name="Ohtoshi R."/>
            <person name="Malay A.D."/>
            <person name="Moran D.A.P."/>
            <person name="Tomita M."/>
            <person name="Numata K."/>
            <person name="Arakawa K."/>
        </authorList>
    </citation>
    <scope>NUCLEOTIDE SEQUENCE</scope>
</reference>
<gene>
    <name evidence="1" type="ORF">NPIL_584401</name>
</gene>
<keyword evidence="2" id="KW-1185">Reference proteome</keyword>
<proteinExistence type="predicted"/>
<evidence type="ECO:0000313" key="1">
    <source>
        <dbReference type="EMBL" id="GFS69532.1"/>
    </source>
</evidence>
<evidence type="ECO:0000313" key="2">
    <source>
        <dbReference type="Proteomes" id="UP000887013"/>
    </source>
</evidence>
<name>A0A8X6T2B3_NEPPI</name>
<comment type="caution">
    <text evidence="1">The sequence shown here is derived from an EMBL/GenBank/DDBJ whole genome shotgun (WGS) entry which is preliminary data.</text>
</comment>